<dbReference type="InterPro" id="IPR050119">
    <property type="entry name" value="CCR1-9-like"/>
</dbReference>
<name>H3AGL7_LATCH</name>
<dbReference type="PANTHER" id="PTHR10489:SF932">
    <property type="entry name" value="G-PROTEIN COUPLED RECEPTORS FAMILY 1 PROFILE DOMAIN-CONTAINING PROTEIN"/>
    <property type="match status" value="1"/>
</dbReference>
<gene>
    <name evidence="10" type="primary">LOC106706206</name>
</gene>
<evidence type="ECO:0000256" key="5">
    <source>
        <dbReference type="ARBA" id="ARBA00023136"/>
    </source>
</evidence>
<accession>H3AGL7</accession>
<dbReference type="PROSITE" id="PS50262">
    <property type="entry name" value="G_PROTEIN_RECEP_F1_2"/>
    <property type="match status" value="1"/>
</dbReference>
<feature type="transmembrane region" description="Helical" evidence="8">
    <location>
        <begin position="90"/>
        <end position="112"/>
    </location>
</feature>
<dbReference type="AlphaFoldDB" id="H3AGL7"/>
<evidence type="ECO:0000256" key="7">
    <source>
        <dbReference type="ARBA" id="ARBA00023224"/>
    </source>
</evidence>
<dbReference type="EMBL" id="AFYH01208904">
    <property type="status" value="NOT_ANNOTATED_CDS"/>
    <property type="molecule type" value="Genomic_DNA"/>
</dbReference>
<keyword evidence="5 8" id="KW-0472">Membrane</keyword>
<dbReference type="InterPro" id="IPR017452">
    <property type="entry name" value="GPCR_Rhodpsn_7TM"/>
</dbReference>
<dbReference type="Proteomes" id="UP000008672">
    <property type="component" value="Unassembled WGS sequence"/>
</dbReference>
<dbReference type="Ensembl" id="ENSLACT00000008857.1">
    <property type="protein sequence ID" value="ENSLACP00000008788.1"/>
    <property type="gene ID" value="ENSLACG00000007764.1"/>
</dbReference>
<proteinExistence type="predicted"/>
<dbReference type="InterPro" id="IPR000276">
    <property type="entry name" value="GPCR_Rhodpsn"/>
</dbReference>
<keyword evidence="3 8" id="KW-1133">Transmembrane helix</keyword>
<dbReference type="GO" id="GO:0016020">
    <property type="term" value="C:membrane"/>
    <property type="evidence" value="ECO:0007669"/>
    <property type="project" value="UniProtKB-SubCell"/>
</dbReference>
<comment type="subcellular location">
    <subcellularLocation>
        <location evidence="1">Membrane</location>
        <topology evidence="1">Multi-pass membrane protein</topology>
    </subcellularLocation>
</comment>
<evidence type="ECO:0000256" key="8">
    <source>
        <dbReference type="SAM" id="Phobius"/>
    </source>
</evidence>
<dbReference type="SUPFAM" id="SSF81321">
    <property type="entry name" value="Family A G protein-coupled receptor-like"/>
    <property type="match status" value="1"/>
</dbReference>
<evidence type="ECO:0000313" key="11">
    <source>
        <dbReference type="Proteomes" id="UP000008672"/>
    </source>
</evidence>
<evidence type="ECO:0000256" key="4">
    <source>
        <dbReference type="ARBA" id="ARBA00023040"/>
    </source>
</evidence>
<dbReference type="HOGENOM" id="CLU_009579_8_3_1"/>
<keyword evidence="11" id="KW-1185">Reference proteome</keyword>
<sequence length="305" mass="33267">MGNCLNMSGDAEDIVSIDSTQLQMLFSDVGANYSDSLAVSAPCDSICWPALSALAPIFHMLLFFFTVGGNSVLVCSLVTSKATYQPRFLLLVQISLWNILSVLPLPFNAMTYHSEWMFGVIFCQVTQGVKCAAYSGAGLLMACLALTHFFLRPERWTLLLTALSLLAWIASILLGLMQALVSEVSGWECFLNPAEDHVHWLSFTLPPLSSFFVPFLLTLATLCIARCRDGSARALESGRAWAVIILLFFLLWLPAQAALVAELLVKAGALSLDCTLQRHLNLLSKVAEALGMLHSCVNPFVVAVM</sequence>
<evidence type="ECO:0000313" key="10">
    <source>
        <dbReference type="Ensembl" id="ENSLACP00000008788.1"/>
    </source>
</evidence>
<keyword evidence="4" id="KW-0297">G-protein coupled receptor</keyword>
<dbReference type="PRINTS" id="PR01559">
    <property type="entry name" value="DUFFYANTIGEN"/>
</dbReference>
<dbReference type="GO" id="GO:0004930">
    <property type="term" value="F:G protein-coupled receptor activity"/>
    <property type="evidence" value="ECO:0007669"/>
    <property type="project" value="UniProtKB-KW"/>
</dbReference>
<evidence type="ECO:0000256" key="2">
    <source>
        <dbReference type="ARBA" id="ARBA00022692"/>
    </source>
</evidence>
<feature type="domain" description="G-protein coupled receptors family 1 profile" evidence="9">
    <location>
        <begin position="69"/>
        <end position="302"/>
    </location>
</feature>
<keyword evidence="2 8" id="KW-0812">Transmembrane</keyword>
<keyword evidence="6" id="KW-0675">Receptor</keyword>
<dbReference type="Pfam" id="PF00001">
    <property type="entry name" value="7tm_1"/>
    <property type="match status" value="1"/>
</dbReference>
<keyword evidence="7" id="KW-0807">Transducer</keyword>
<dbReference type="PANTHER" id="PTHR10489">
    <property type="entry name" value="CELL ADHESION MOLECULE"/>
    <property type="match status" value="1"/>
</dbReference>
<feature type="transmembrane region" description="Helical" evidence="8">
    <location>
        <begin position="200"/>
        <end position="225"/>
    </location>
</feature>
<feature type="transmembrane region" description="Helical" evidence="8">
    <location>
        <begin position="237"/>
        <end position="255"/>
    </location>
</feature>
<feature type="transmembrane region" description="Helical" evidence="8">
    <location>
        <begin position="57"/>
        <end position="78"/>
    </location>
</feature>
<feature type="transmembrane region" description="Helical" evidence="8">
    <location>
        <begin position="132"/>
        <end position="151"/>
    </location>
</feature>
<organism evidence="10 11">
    <name type="scientific">Latimeria chalumnae</name>
    <name type="common">Coelacanth</name>
    <dbReference type="NCBI Taxonomy" id="7897"/>
    <lineage>
        <taxon>Eukaryota</taxon>
        <taxon>Metazoa</taxon>
        <taxon>Chordata</taxon>
        <taxon>Craniata</taxon>
        <taxon>Vertebrata</taxon>
        <taxon>Euteleostomi</taxon>
        <taxon>Coelacanthiformes</taxon>
        <taxon>Coelacanthidae</taxon>
        <taxon>Latimeria</taxon>
    </lineage>
</organism>
<dbReference type="STRING" id="7897.ENSLACP00000008788"/>
<dbReference type="InParanoid" id="H3AGL7"/>
<feature type="transmembrane region" description="Helical" evidence="8">
    <location>
        <begin position="158"/>
        <end position="180"/>
    </location>
</feature>
<evidence type="ECO:0000256" key="1">
    <source>
        <dbReference type="ARBA" id="ARBA00004141"/>
    </source>
</evidence>
<evidence type="ECO:0000259" key="9">
    <source>
        <dbReference type="PROSITE" id="PS50262"/>
    </source>
</evidence>
<reference evidence="11" key="1">
    <citation type="submission" date="2011-08" db="EMBL/GenBank/DDBJ databases">
        <title>The draft genome of Latimeria chalumnae.</title>
        <authorList>
            <person name="Di Palma F."/>
            <person name="Alfoldi J."/>
            <person name="Johnson J."/>
            <person name="Berlin A."/>
            <person name="Gnerre S."/>
            <person name="Jaffe D."/>
            <person name="MacCallum I."/>
            <person name="Young S."/>
            <person name="Walker B.J."/>
            <person name="Lander E."/>
            <person name="Lindblad-Toh K."/>
        </authorList>
    </citation>
    <scope>NUCLEOTIDE SEQUENCE [LARGE SCALE GENOMIC DNA]</scope>
    <source>
        <strain evidence="11">Wild caught</strain>
    </source>
</reference>
<evidence type="ECO:0000256" key="3">
    <source>
        <dbReference type="ARBA" id="ARBA00022989"/>
    </source>
</evidence>
<evidence type="ECO:0000256" key="6">
    <source>
        <dbReference type="ARBA" id="ARBA00023170"/>
    </source>
</evidence>
<dbReference type="EMBL" id="AFYH01208905">
    <property type="status" value="NOT_ANNOTATED_CDS"/>
    <property type="molecule type" value="Genomic_DNA"/>
</dbReference>
<reference evidence="10" key="2">
    <citation type="submission" date="2025-08" db="UniProtKB">
        <authorList>
            <consortium name="Ensembl"/>
        </authorList>
    </citation>
    <scope>IDENTIFICATION</scope>
</reference>
<dbReference type="PRINTS" id="PR00237">
    <property type="entry name" value="GPCRRHODOPSN"/>
</dbReference>
<dbReference type="eggNOG" id="KOG3656">
    <property type="taxonomic scope" value="Eukaryota"/>
</dbReference>
<reference evidence="10" key="3">
    <citation type="submission" date="2025-09" db="UniProtKB">
        <authorList>
            <consortium name="Ensembl"/>
        </authorList>
    </citation>
    <scope>IDENTIFICATION</scope>
</reference>
<protein>
    <recommendedName>
        <fullName evidence="9">G-protein coupled receptors family 1 profile domain-containing protein</fullName>
    </recommendedName>
</protein>
<dbReference type="Gene3D" id="1.20.1070.10">
    <property type="entry name" value="Rhodopsin 7-helix transmembrane proteins"/>
    <property type="match status" value="1"/>
</dbReference>